<dbReference type="InterPro" id="IPR052573">
    <property type="entry name" value="DnaJ_C_subfamily_28"/>
</dbReference>
<sequence length="136" mass="15639">MHVKWQSYAGHTVEKRLHWGRPRPYICPMKWRELIERQILKAKAEGQLDDLKGAGKPLPPAGHGDASEEAGFRIMAEAGALPKEVELRKALKSHAEFMQTLTDPEERKAAMAEFARLQQELNIQEEARKRYYSSRD</sequence>
<protein>
    <submittedName>
        <fullName evidence="2">DUF1992 domain-containing protein</fullName>
    </submittedName>
</protein>
<dbReference type="PANTHER" id="PTHR39158">
    <property type="entry name" value="OS08G0560600 PROTEIN"/>
    <property type="match status" value="1"/>
</dbReference>
<feature type="domain" description="DnaJ homologue subfamily C member 28 conserved" evidence="1">
    <location>
        <begin position="34"/>
        <end position="96"/>
    </location>
</feature>
<name>A0A917ENY8_9RHOB</name>
<keyword evidence="3" id="KW-1185">Reference proteome</keyword>
<comment type="caution">
    <text evidence="2">The sequence shown here is derived from an EMBL/GenBank/DDBJ whole genome shotgun (WGS) entry which is preliminary data.</text>
</comment>
<reference evidence="2" key="1">
    <citation type="journal article" date="2014" name="Int. J. Syst. Evol. Microbiol.">
        <title>Complete genome sequence of Corynebacterium casei LMG S-19264T (=DSM 44701T), isolated from a smear-ripened cheese.</title>
        <authorList>
            <consortium name="US DOE Joint Genome Institute (JGI-PGF)"/>
            <person name="Walter F."/>
            <person name="Albersmeier A."/>
            <person name="Kalinowski J."/>
            <person name="Ruckert C."/>
        </authorList>
    </citation>
    <scope>NUCLEOTIDE SEQUENCE</scope>
    <source>
        <strain evidence="2">CGMCC 1.16012</strain>
    </source>
</reference>
<evidence type="ECO:0000259" key="1">
    <source>
        <dbReference type="Pfam" id="PF09350"/>
    </source>
</evidence>
<organism evidence="2 3">
    <name type="scientific">Actibacterium pelagium</name>
    <dbReference type="NCBI Taxonomy" id="2029103"/>
    <lineage>
        <taxon>Bacteria</taxon>
        <taxon>Pseudomonadati</taxon>
        <taxon>Pseudomonadota</taxon>
        <taxon>Alphaproteobacteria</taxon>
        <taxon>Rhodobacterales</taxon>
        <taxon>Roseobacteraceae</taxon>
        <taxon>Actibacterium</taxon>
    </lineage>
</organism>
<gene>
    <name evidence="2" type="ORF">GCM10011517_30670</name>
</gene>
<dbReference type="AlphaFoldDB" id="A0A917ENY8"/>
<evidence type="ECO:0000313" key="2">
    <source>
        <dbReference type="EMBL" id="GGE60990.1"/>
    </source>
</evidence>
<dbReference type="Proteomes" id="UP000606730">
    <property type="component" value="Unassembled WGS sequence"/>
</dbReference>
<proteinExistence type="predicted"/>
<evidence type="ECO:0000313" key="3">
    <source>
        <dbReference type="Proteomes" id="UP000606730"/>
    </source>
</evidence>
<dbReference type="InterPro" id="IPR018961">
    <property type="entry name" value="DnaJ_homolog_subfam-C_membr-28"/>
</dbReference>
<accession>A0A917ENY8</accession>
<dbReference type="EMBL" id="BMKN01000003">
    <property type="protein sequence ID" value="GGE60990.1"/>
    <property type="molecule type" value="Genomic_DNA"/>
</dbReference>
<dbReference type="PANTHER" id="PTHR39158:SF1">
    <property type="entry name" value="DNAJ HOMOLOG SUBFAMILY C MEMBER 28"/>
    <property type="match status" value="1"/>
</dbReference>
<dbReference type="Pfam" id="PF09350">
    <property type="entry name" value="DJC28_CD"/>
    <property type="match status" value="1"/>
</dbReference>
<reference evidence="2" key="2">
    <citation type="submission" date="2020-09" db="EMBL/GenBank/DDBJ databases">
        <authorList>
            <person name="Sun Q."/>
            <person name="Zhou Y."/>
        </authorList>
    </citation>
    <scope>NUCLEOTIDE SEQUENCE</scope>
    <source>
        <strain evidence="2">CGMCC 1.16012</strain>
    </source>
</reference>
<dbReference type="RefSeq" id="WP_229666221.1">
    <property type="nucleotide sequence ID" value="NZ_BMKN01000003.1"/>
</dbReference>